<dbReference type="EMBL" id="JAHRHJ020000003">
    <property type="protein sequence ID" value="KAH9323798.1"/>
    <property type="molecule type" value="Genomic_DNA"/>
</dbReference>
<proteinExistence type="predicted"/>
<evidence type="ECO:0000313" key="1">
    <source>
        <dbReference type="EMBL" id="KAH9323798.1"/>
    </source>
</evidence>
<feature type="non-terminal residue" evidence="1">
    <location>
        <position position="1"/>
    </location>
</feature>
<organism evidence="1 2">
    <name type="scientific">Taxus chinensis</name>
    <name type="common">Chinese yew</name>
    <name type="synonym">Taxus wallichiana var. chinensis</name>
    <dbReference type="NCBI Taxonomy" id="29808"/>
    <lineage>
        <taxon>Eukaryota</taxon>
        <taxon>Viridiplantae</taxon>
        <taxon>Streptophyta</taxon>
        <taxon>Embryophyta</taxon>
        <taxon>Tracheophyta</taxon>
        <taxon>Spermatophyta</taxon>
        <taxon>Pinopsida</taxon>
        <taxon>Pinidae</taxon>
        <taxon>Conifers II</taxon>
        <taxon>Cupressales</taxon>
        <taxon>Taxaceae</taxon>
        <taxon>Taxus</taxon>
    </lineage>
</organism>
<accession>A0AA38GKP3</accession>
<protein>
    <submittedName>
        <fullName evidence="1">Uncharacterized protein</fullName>
    </submittedName>
</protein>
<sequence length="54" mass="5846">LHVLRVLVSHGMSMLSGPTFSTSDELDPHVPHVPTSHGPSLLSRPTFSTLLLDQ</sequence>
<evidence type="ECO:0000313" key="2">
    <source>
        <dbReference type="Proteomes" id="UP000824469"/>
    </source>
</evidence>
<comment type="caution">
    <text evidence="1">The sequence shown here is derived from an EMBL/GenBank/DDBJ whole genome shotgun (WGS) entry which is preliminary data.</text>
</comment>
<reference evidence="1 2" key="1">
    <citation type="journal article" date="2021" name="Nat. Plants">
        <title>The Taxus genome provides insights into paclitaxel biosynthesis.</title>
        <authorList>
            <person name="Xiong X."/>
            <person name="Gou J."/>
            <person name="Liao Q."/>
            <person name="Li Y."/>
            <person name="Zhou Q."/>
            <person name="Bi G."/>
            <person name="Li C."/>
            <person name="Du R."/>
            <person name="Wang X."/>
            <person name="Sun T."/>
            <person name="Guo L."/>
            <person name="Liang H."/>
            <person name="Lu P."/>
            <person name="Wu Y."/>
            <person name="Zhang Z."/>
            <person name="Ro D.K."/>
            <person name="Shang Y."/>
            <person name="Huang S."/>
            <person name="Yan J."/>
        </authorList>
    </citation>
    <scope>NUCLEOTIDE SEQUENCE [LARGE SCALE GENOMIC DNA]</scope>
    <source>
        <strain evidence="1">Ta-2019</strain>
    </source>
</reference>
<gene>
    <name evidence="1" type="ORF">KI387_018437</name>
</gene>
<dbReference type="AlphaFoldDB" id="A0AA38GKP3"/>
<keyword evidence="2" id="KW-1185">Reference proteome</keyword>
<dbReference type="Proteomes" id="UP000824469">
    <property type="component" value="Unassembled WGS sequence"/>
</dbReference>
<feature type="non-terminal residue" evidence="1">
    <location>
        <position position="54"/>
    </location>
</feature>
<name>A0AA38GKP3_TAXCH</name>